<keyword evidence="4" id="KW-0175">Coiled coil</keyword>
<sequence>MRLVSLKLNNFGIYRGVNEFRFKSNKPVVLIGGMNGRGKTTLLEAVLAALYGANSVAYAESEYSTFGQYLRAKTNMDDGSTKARIALAFTHEKDGHTELLTVTRSWDVSGQRVRMETEVDRNGTYDTFLTENWPAFVEGILPRALSGFFFFDGEKIAELALDGSEEQLRESIRALLGVSVVDSLQRDLSTLARRVGKSQSARETVASVEAQVRGIDSLKELISDYDIEIKELESRNFALEKSLEMFRTDYMAAGGEAVAQRAAYEERLATLEHQLCDVKEMGVQLSSGDAPFSMFASSLPELSDNMRKEYERSMMAGALKQLNATLDEYSGDGEVIREFLSFAEGRIASNSSTPIYGATSDKVEALSMLVWGLPTIETEYRLWKSRKAELEAKIDEAKNFLSIPVDESAVKTARAAIDQTTKKLTDIGKELSILREKRASTNGEYIRKNAEYKRSMRRYLSELNAAEDDARAVKYIKLAEEIFEEYALRLQERKTGLLAQTITECYAALANKKTLISNVVMNPQSLELTFFGTDGRPVDRGLLSAGEKQLMVISILWALAKCSDKKLPVIVDTPLARLDSAHRMSIAKTYFPNASDQTIILSTDSEVFGDYYEALKPNISDEYTLVYSDETRSTAIVEGYFKGGRSC</sequence>
<dbReference type="InterPro" id="IPR027417">
    <property type="entry name" value="P-loop_NTPase"/>
</dbReference>
<proteinExistence type="inferred from homology"/>
<dbReference type="SUPFAM" id="SSF52540">
    <property type="entry name" value="P-loop containing nucleoside triphosphate hydrolases"/>
    <property type="match status" value="2"/>
</dbReference>
<evidence type="ECO:0000256" key="3">
    <source>
        <dbReference type="ARBA" id="ARBA00013368"/>
    </source>
</evidence>
<feature type="coiled-coil region" evidence="4">
    <location>
        <begin position="215"/>
        <end position="249"/>
    </location>
</feature>
<dbReference type="NCBIfam" id="TIGR03185">
    <property type="entry name" value="DNA_S_dndD"/>
    <property type="match status" value="1"/>
</dbReference>
<protein>
    <recommendedName>
        <fullName evidence="3">Nuclease SbcCD subunit C</fullName>
    </recommendedName>
</protein>
<comment type="similarity">
    <text evidence="1">Belongs to the SMC family. SbcC subfamily.</text>
</comment>
<dbReference type="Gene3D" id="3.40.50.300">
    <property type="entry name" value="P-loop containing nucleotide triphosphate hydrolases"/>
    <property type="match status" value="2"/>
</dbReference>
<comment type="subunit">
    <text evidence="2">Heterodimer of SbcC and SbcD.</text>
</comment>
<comment type="caution">
    <text evidence="6">The sequence shown here is derived from an EMBL/GenBank/DDBJ whole genome shotgun (WGS) entry which is preliminary data.</text>
</comment>
<gene>
    <name evidence="6" type="primary">dndD</name>
    <name evidence="6" type="ORF">VIN30_11325</name>
</gene>
<evidence type="ECO:0000256" key="4">
    <source>
        <dbReference type="SAM" id="Coils"/>
    </source>
</evidence>
<reference evidence="6 7" key="1">
    <citation type="submission" date="2024-01" db="EMBL/GenBank/DDBJ databases">
        <title>novel species in genus Adlercreutzia.</title>
        <authorList>
            <person name="Liu X."/>
        </authorList>
    </citation>
    <scope>NUCLEOTIDE SEQUENCE [LARGE SCALE GENOMIC DNA]</scope>
    <source>
        <strain evidence="6 7">R7</strain>
    </source>
</reference>
<dbReference type="PANTHER" id="PTHR32114">
    <property type="entry name" value="ABC TRANSPORTER ABCH.3"/>
    <property type="match status" value="1"/>
</dbReference>
<evidence type="ECO:0000313" key="7">
    <source>
        <dbReference type="Proteomes" id="UP001349994"/>
    </source>
</evidence>
<dbReference type="EMBL" id="JAYMFF010000031">
    <property type="protein sequence ID" value="MEC4177040.1"/>
    <property type="molecule type" value="Genomic_DNA"/>
</dbReference>
<evidence type="ECO:0000256" key="2">
    <source>
        <dbReference type="ARBA" id="ARBA00011322"/>
    </source>
</evidence>
<dbReference type="Pfam" id="PF13476">
    <property type="entry name" value="AAA_23"/>
    <property type="match status" value="1"/>
</dbReference>
<evidence type="ECO:0000313" key="6">
    <source>
        <dbReference type="EMBL" id="MEC4177040.1"/>
    </source>
</evidence>
<dbReference type="PANTHER" id="PTHR32114:SF2">
    <property type="entry name" value="ABC TRANSPORTER ABCH.3"/>
    <property type="match status" value="1"/>
</dbReference>
<accession>A0ABU6IKU8</accession>
<dbReference type="InterPro" id="IPR038729">
    <property type="entry name" value="Rad50/SbcC_AAA"/>
</dbReference>
<keyword evidence="7" id="KW-1185">Reference proteome</keyword>
<dbReference type="InterPro" id="IPR017599">
    <property type="entry name" value="DNA_S_DndD"/>
</dbReference>
<organism evidence="6 7">
    <name type="scientific">Adlercreutzia wanghongyangiae</name>
    <dbReference type="NCBI Taxonomy" id="3111451"/>
    <lineage>
        <taxon>Bacteria</taxon>
        <taxon>Bacillati</taxon>
        <taxon>Actinomycetota</taxon>
        <taxon>Coriobacteriia</taxon>
        <taxon>Eggerthellales</taxon>
        <taxon>Eggerthellaceae</taxon>
        <taxon>Adlercreutzia</taxon>
    </lineage>
</organism>
<feature type="domain" description="Rad50/SbcC-type AAA" evidence="5">
    <location>
        <begin position="5"/>
        <end position="230"/>
    </location>
</feature>
<name>A0ABU6IKU8_9ACTN</name>
<evidence type="ECO:0000259" key="5">
    <source>
        <dbReference type="Pfam" id="PF13476"/>
    </source>
</evidence>
<dbReference type="RefSeq" id="WP_338211614.1">
    <property type="nucleotide sequence ID" value="NZ_JAYMFF010000031.1"/>
</dbReference>
<evidence type="ECO:0000256" key="1">
    <source>
        <dbReference type="ARBA" id="ARBA00006930"/>
    </source>
</evidence>
<dbReference type="Proteomes" id="UP001349994">
    <property type="component" value="Unassembled WGS sequence"/>
</dbReference>